<name>A0ABX2G2X0_9BURK</name>
<evidence type="ECO:0000313" key="1">
    <source>
        <dbReference type="EMBL" id="NRT56643.1"/>
    </source>
</evidence>
<sequence length="290" mass="31110">MASQDENDAGQDGWTWTAAPAIPLEDGGLLVKLLAYDGEFPVSYVYEHSGVHGEPVLLYDVDTWLSDLWLAPDGTLLAAGEAGQLHVRTGTRWRVLQSPTEGMLTGVWADENSVCYIASEEGLMRYQRGQFALLASGPDLFVEAVRGTVDGHRLYAIGRAGLFLYTHGGNWVRDHLPTNVNLNGVCVAADGTVHVVGDAGVVLSGGPGQWTILDSDLEDCLDVVDFQGAVYVGTSQGVFKMLDEALVPVLPGVAALRLRVCSGYLCVSGGLSFHRFDGVAWDSRHYIVGS</sequence>
<dbReference type="RefSeq" id="WP_173805651.1">
    <property type="nucleotide sequence ID" value="NZ_JABSNM010000009.1"/>
</dbReference>
<comment type="caution">
    <text evidence="1">The sequence shown here is derived from an EMBL/GenBank/DDBJ whole genome shotgun (WGS) entry which is preliminary data.</text>
</comment>
<dbReference type="EMBL" id="JABSNM010000009">
    <property type="protein sequence ID" value="NRT56643.1"/>
    <property type="molecule type" value="Genomic_DNA"/>
</dbReference>
<proteinExistence type="predicted"/>
<dbReference type="SUPFAM" id="SSF69322">
    <property type="entry name" value="Tricorn protease domain 2"/>
    <property type="match status" value="1"/>
</dbReference>
<protein>
    <submittedName>
        <fullName evidence="1">Uncharacterized protein</fullName>
    </submittedName>
</protein>
<gene>
    <name evidence="1" type="ORF">HNQ01_002386</name>
</gene>
<organism evidence="1 2">
    <name type="scientific">Sphaerotilus uruguayifluvii</name>
    <dbReference type="NCBI Taxonomy" id="2735897"/>
    <lineage>
        <taxon>Bacteria</taxon>
        <taxon>Pseudomonadati</taxon>
        <taxon>Pseudomonadota</taxon>
        <taxon>Betaproteobacteria</taxon>
        <taxon>Burkholderiales</taxon>
        <taxon>Sphaerotilaceae</taxon>
        <taxon>Sphaerotilus</taxon>
    </lineage>
</organism>
<accession>A0ABX2G2X0</accession>
<evidence type="ECO:0000313" key="2">
    <source>
        <dbReference type="Proteomes" id="UP001516061"/>
    </source>
</evidence>
<keyword evidence="2" id="KW-1185">Reference proteome</keyword>
<reference evidence="1 2" key="1">
    <citation type="submission" date="2020-05" db="EMBL/GenBank/DDBJ databases">
        <title>Genomic Encyclopedia of Type Strains, Phase IV (KMG-V): Genome sequencing to study the core and pangenomes of soil and plant-associated prokaryotes.</title>
        <authorList>
            <person name="Whitman W."/>
        </authorList>
    </citation>
    <scope>NUCLEOTIDE SEQUENCE [LARGE SCALE GENOMIC DNA]</scope>
    <source>
        <strain evidence="1 2">C29</strain>
    </source>
</reference>
<dbReference type="Proteomes" id="UP001516061">
    <property type="component" value="Unassembled WGS sequence"/>
</dbReference>